<keyword evidence="7 15" id="KW-0378">Hydrolase</keyword>
<evidence type="ECO:0000256" key="2">
    <source>
        <dbReference type="ARBA" id="ARBA00009409"/>
    </source>
</evidence>
<dbReference type="SMART" id="SM00898">
    <property type="entry name" value="Fapy_DNA_glyco"/>
    <property type="match status" value="1"/>
</dbReference>
<evidence type="ECO:0000256" key="14">
    <source>
        <dbReference type="ARBA" id="ARBA00044632"/>
    </source>
</evidence>
<dbReference type="Pfam" id="PF01149">
    <property type="entry name" value="Fapy_DNA_glyco"/>
    <property type="match status" value="2"/>
</dbReference>
<organism evidence="19 20">
    <name type="scientific">Thermaerobacter composti</name>
    <dbReference type="NCBI Taxonomy" id="554949"/>
    <lineage>
        <taxon>Bacteria</taxon>
        <taxon>Bacillati</taxon>
        <taxon>Bacillota</taxon>
        <taxon>Clostridia</taxon>
        <taxon>Eubacteriales</taxon>
        <taxon>Clostridiales Family XVII. Incertae Sedis</taxon>
        <taxon>Thermaerobacter</taxon>
    </lineage>
</organism>
<dbReference type="EMBL" id="CP132508">
    <property type="protein sequence ID" value="WPD19456.1"/>
    <property type="molecule type" value="Genomic_DNA"/>
</dbReference>
<feature type="compositionally biased region" description="Low complexity" evidence="16">
    <location>
        <begin position="113"/>
        <end position="122"/>
    </location>
</feature>
<evidence type="ECO:0000256" key="8">
    <source>
        <dbReference type="ARBA" id="ARBA00022833"/>
    </source>
</evidence>
<dbReference type="Gene3D" id="3.20.190.10">
    <property type="entry name" value="MutM-like, N-terminal"/>
    <property type="match status" value="1"/>
</dbReference>
<dbReference type="PROSITE" id="PS51068">
    <property type="entry name" value="FPG_CAT"/>
    <property type="match status" value="1"/>
</dbReference>
<dbReference type="SMART" id="SM01232">
    <property type="entry name" value="H2TH"/>
    <property type="match status" value="1"/>
</dbReference>
<dbReference type="InterPro" id="IPR035937">
    <property type="entry name" value="FPG_N"/>
</dbReference>
<keyword evidence="10 15" id="KW-0234">DNA repair</keyword>
<feature type="region of interest" description="Disordered" evidence="16">
    <location>
        <begin position="414"/>
        <end position="436"/>
    </location>
</feature>
<dbReference type="CDD" id="cd08966">
    <property type="entry name" value="EcFpg-like_N"/>
    <property type="match status" value="1"/>
</dbReference>
<dbReference type="InterPro" id="IPR012319">
    <property type="entry name" value="FPG_cat"/>
</dbReference>
<evidence type="ECO:0000256" key="16">
    <source>
        <dbReference type="SAM" id="MobiDB-lite"/>
    </source>
</evidence>
<feature type="binding site" evidence="15">
    <location>
        <position position="292"/>
    </location>
    <ligand>
        <name>DNA</name>
        <dbReference type="ChEBI" id="CHEBI:16991"/>
    </ligand>
</feature>
<dbReference type="EC" id="4.2.99.18" evidence="15"/>
<dbReference type="InterPro" id="IPR015887">
    <property type="entry name" value="DNA_glyclase_Znf_dom_DNA_BS"/>
</dbReference>
<reference evidence="19 20" key="1">
    <citation type="submission" date="2023-08" db="EMBL/GenBank/DDBJ databases">
        <title>Genome sequence of Thermaerobacter compostii strain Ins1, a spore-forming filamentous bacterium isolated from a deep geothermal reservoir.</title>
        <authorList>
            <person name="Bregnard D."/>
            <person name="Gonzalez D."/>
            <person name="Junier P."/>
        </authorList>
    </citation>
    <scope>NUCLEOTIDE SEQUENCE [LARGE SCALE GENOMIC DNA]</scope>
    <source>
        <strain evidence="19 20">Ins1</strain>
    </source>
</reference>
<feature type="binding site" evidence="15">
    <location>
        <position position="154"/>
    </location>
    <ligand>
        <name>DNA</name>
        <dbReference type="ChEBI" id="CHEBI:16991"/>
    </ligand>
</feature>
<dbReference type="EC" id="3.2.2.23" evidence="15"/>
<keyword evidence="5 15" id="KW-0227">DNA damage</keyword>
<name>A0ABZ0QPP4_9FIRM</name>
<feature type="compositionally biased region" description="Low complexity" evidence="16">
    <location>
        <begin position="422"/>
        <end position="436"/>
    </location>
</feature>
<dbReference type="InterPro" id="IPR010663">
    <property type="entry name" value="Znf_FPG/IleRS"/>
</dbReference>
<evidence type="ECO:0000256" key="3">
    <source>
        <dbReference type="ARBA" id="ARBA00011245"/>
    </source>
</evidence>
<dbReference type="InterPro" id="IPR010979">
    <property type="entry name" value="Ribosomal_uS13-like_H2TH"/>
</dbReference>
<evidence type="ECO:0000256" key="5">
    <source>
        <dbReference type="ARBA" id="ARBA00022763"/>
    </source>
</evidence>
<dbReference type="Proteomes" id="UP001304683">
    <property type="component" value="Chromosome"/>
</dbReference>
<dbReference type="InterPro" id="IPR015886">
    <property type="entry name" value="H2TH_FPG"/>
</dbReference>
<dbReference type="PROSITE" id="PS51066">
    <property type="entry name" value="ZF_FPG_2"/>
    <property type="match status" value="1"/>
</dbReference>
<evidence type="ECO:0000256" key="11">
    <source>
        <dbReference type="ARBA" id="ARBA00023239"/>
    </source>
</evidence>
<keyword evidence="6 15" id="KW-0863">Zinc-finger</keyword>
<keyword evidence="13 15" id="KW-0326">Glycosidase</keyword>
<sequence length="436" mass="46647">MPELPEVETIRRDLERHLRGARVAGVRVLRPEVVVGASPAEFDRLLRGGRFLRFARRGKYLLFEVEVPDEAAAAALRRGRGARQGRAGSGAADAALHGTPSVASAKGCVPGGREPAASAPLGAARRPRRRWLAIHLRMTGRLTLARRHEPLPPHTHVVWELADAGPWEELRLSDPRRFGRVYLLGRSPLGRGPGLRAGDGARRQRDAGMPPTARSAGAGARSLQAAGGDPGRPDPTPPERRGDPDQPGPRPPEWRGDPGRPDPIPPGLRSLGPEPLGRRFTASELARRLAGRRAPIKAVLLDQRVVAGLGNIYADEALFRARLHPAHPAGSLSPTALRRLVRAVRRVLREALAAGGTTFSDYRDGLGRRGRFAQRLAVYGRAGEPCPRCGTPIAALPLAGRTAHFCPRCQPPPDAAGGEVGRGAACPRRGAGPLAR</sequence>
<dbReference type="Pfam" id="PF06831">
    <property type="entry name" value="H2TH"/>
    <property type="match status" value="1"/>
</dbReference>
<accession>A0ABZ0QPP4</accession>
<dbReference type="PANTHER" id="PTHR22993">
    <property type="entry name" value="FORMAMIDOPYRIMIDINE-DNA GLYCOSYLASE"/>
    <property type="match status" value="1"/>
</dbReference>
<dbReference type="SUPFAM" id="SSF57716">
    <property type="entry name" value="Glucocorticoid receptor-like (DNA-binding domain)"/>
    <property type="match status" value="1"/>
</dbReference>
<feature type="active site" description="Proton donor; for beta-elimination activity" evidence="15">
    <location>
        <position position="59"/>
    </location>
</feature>
<evidence type="ECO:0000256" key="15">
    <source>
        <dbReference type="HAMAP-Rule" id="MF_00103"/>
    </source>
</evidence>
<feature type="active site" description="Schiff-base intermediate with DNA" evidence="15">
    <location>
        <position position="2"/>
    </location>
</feature>
<dbReference type="Gene3D" id="1.10.8.50">
    <property type="match status" value="1"/>
</dbReference>
<comment type="catalytic activity">
    <reaction evidence="1 15">
        <text>Hydrolysis of DNA containing ring-opened 7-methylguanine residues, releasing 2,6-diamino-4-hydroxy-5-(N-methyl)formamidopyrimidine.</text>
        <dbReference type="EC" id="3.2.2.23"/>
    </reaction>
</comment>
<dbReference type="InterPro" id="IPR020629">
    <property type="entry name" value="FPG_Glyclase"/>
</dbReference>
<evidence type="ECO:0000256" key="1">
    <source>
        <dbReference type="ARBA" id="ARBA00001668"/>
    </source>
</evidence>
<dbReference type="SUPFAM" id="SSF81624">
    <property type="entry name" value="N-terminal domain of MutM-like DNA repair proteins"/>
    <property type="match status" value="1"/>
</dbReference>
<feature type="binding site" evidence="15">
    <location>
        <position position="176"/>
    </location>
    <ligand>
        <name>DNA</name>
        <dbReference type="ChEBI" id="CHEBI:16991"/>
    </ligand>
</feature>
<comment type="similarity">
    <text evidence="2 15">Belongs to the FPG family.</text>
</comment>
<comment type="function">
    <text evidence="15">Involved in base excision repair of DNA damaged by oxidation or by mutagenic agents. Acts as DNA glycosylase that recognizes and removes damaged bases. Has a preference for oxidized purines, such as 7,8-dihydro-8-oxoguanine (8-oxoG). Has AP (apurinic/apyrimidinic) lyase activity and introduces nicks in the DNA strand. Cleaves the DNA backbone by beta-delta elimination to generate a single-strand break at the site of the removed base with both 3'- and 5'-phosphates.</text>
</comment>
<feature type="domain" description="FPG-type" evidence="17">
    <location>
        <begin position="377"/>
        <end position="411"/>
    </location>
</feature>
<evidence type="ECO:0000256" key="4">
    <source>
        <dbReference type="ARBA" id="ARBA00022723"/>
    </source>
</evidence>
<feature type="domain" description="Formamidopyrimidine-DNA glycosylase catalytic" evidence="18">
    <location>
        <begin position="2"/>
        <end position="179"/>
    </location>
</feature>
<keyword evidence="12 15" id="KW-0511">Multifunctional enzyme</keyword>
<evidence type="ECO:0000256" key="9">
    <source>
        <dbReference type="ARBA" id="ARBA00023125"/>
    </source>
</evidence>
<evidence type="ECO:0000256" key="12">
    <source>
        <dbReference type="ARBA" id="ARBA00023268"/>
    </source>
</evidence>
<dbReference type="RefSeq" id="WP_318750982.1">
    <property type="nucleotide sequence ID" value="NZ_CP132508.1"/>
</dbReference>
<feature type="compositionally biased region" description="Low complexity" evidence="16">
    <location>
        <begin position="84"/>
        <end position="95"/>
    </location>
</feature>
<evidence type="ECO:0000313" key="20">
    <source>
        <dbReference type="Proteomes" id="UP001304683"/>
    </source>
</evidence>
<evidence type="ECO:0000313" key="19">
    <source>
        <dbReference type="EMBL" id="WPD19456.1"/>
    </source>
</evidence>
<evidence type="ECO:0000259" key="17">
    <source>
        <dbReference type="PROSITE" id="PS51066"/>
    </source>
</evidence>
<evidence type="ECO:0000256" key="7">
    <source>
        <dbReference type="ARBA" id="ARBA00022801"/>
    </source>
</evidence>
<dbReference type="SUPFAM" id="SSF46946">
    <property type="entry name" value="S13-like H2TH domain"/>
    <property type="match status" value="1"/>
</dbReference>
<keyword evidence="4 15" id="KW-0479">Metal-binding</keyword>
<gene>
    <name evidence="15" type="primary">mutM</name>
    <name evidence="15" type="synonym">fpg</name>
    <name evidence="19" type="ORF">Q5761_01955</name>
</gene>
<protein>
    <recommendedName>
        <fullName evidence="15">Formamidopyrimidine-DNA glycosylase</fullName>
        <shortName evidence="15">Fapy-DNA glycosylase</shortName>
        <ecNumber evidence="15">3.2.2.23</ecNumber>
    </recommendedName>
    <alternativeName>
        <fullName evidence="15">DNA-(apurinic or apyrimidinic site) lyase MutM</fullName>
        <shortName evidence="15">AP lyase MutM</shortName>
        <ecNumber evidence="15">4.2.99.18</ecNumber>
    </alternativeName>
</protein>
<feature type="region of interest" description="Disordered" evidence="16">
    <location>
        <begin position="79"/>
        <end position="122"/>
    </location>
</feature>
<comment type="cofactor">
    <cofactor evidence="15">
        <name>Zn(2+)</name>
        <dbReference type="ChEBI" id="CHEBI:29105"/>
    </cofactor>
    <text evidence="15">Binds 1 zinc ion per subunit.</text>
</comment>
<keyword evidence="8 15" id="KW-0862">Zinc</keyword>
<dbReference type="HAMAP" id="MF_00103">
    <property type="entry name" value="Fapy_DNA_glycosyl"/>
    <property type="match status" value="1"/>
</dbReference>
<dbReference type="InterPro" id="IPR000214">
    <property type="entry name" value="Znf_DNA_glyclase/AP_lyase"/>
</dbReference>
<evidence type="ECO:0000259" key="18">
    <source>
        <dbReference type="PROSITE" id="PS51068"/>
    </source>
</evidence>
<comment type="subunit">
    <text evidence="3 15">Monomer.</text>
</comment>
<dbReference type="Pfam" id="PF06827">
    <property type="entry name" value="zf-FPG_IleRS"/>
    <property type="match status" value="1"/>
</dbReference>
<evidence type="ECO:0000256" key="13">
    <source>
        <dbReference type="ARBA" id="ARBA00023295"/>
    </source>
</evidence>
<keyword evidence="11 15" id="KW-0456">Lyase</keyword>
<dbReference type="PROSITE" id="PS01242">
    <property type="entry name" value="ZF_FPG_1"/>
    <property type="match status" value="1"/>
</dbReference>
<evidence type="ECO:0000256" key="6">
    <source>
        <dbReference type="ARBA" id="ARBA00022771"/>
    </source>
</evidence>
<feature type="region of interest" description="Disordered" evidence="16">
    <location>
        <begin position="184"/>
        <end position="276"/>
    </location>
</feature>
<feature type="active site" description="Proton donor" evidence="15">
    <location>
        <position position="3"/>
    </location>
</feature>
<keyword evidence="9 15" id="KW-0238">DNA-binding</keyword>
<evidence type="ECO:0000256" key="10">
    <source>
        <dbReference type="ARBA" id="ARBA00023204"/>
    </source>
</evidence>
<feature type="active site" description="Proton donor; for delta-elimination activity" evidence="15">
    <location>
        <position position="401"/>
    </location>
</feature>
<dbReference type="PANTHER" id="PTHR22993:SF9">
    <property type="entry name" value="FORMAMIDOPYRIMIDINE-DNA GLYCOSYLASE"/>
    <property type="match status" value="1"/>
</dbReference>
<keyword evidence="20" id="KW-1185">Reference proteome</keyword>
<comment type="catalytic activity">
    <reaction evidence="14 15">
        <text>2'-deoxyribonucleotide-(2'-deoxyribose 5'-phosphate)-2'-deoxyribonucleotide-DNA = a 3'-end 2'-deoxyribonucleotide-(2,3-dehydro-2,3-deoxyribose 5'-phosphate)-DNA + a 5'-end 5'-phospho-2'-deoxyribonucleoside-DNA + H(+)</text>
        <dbReference type="Rhea" id="RHEA:66592"/>
        <dbReference type="Rhea" id="RHEA-COMP:13180"/>
        <dbReference type="Rhea" id="RHEA-COMP:16897"/>
        <dbReference type="Rhea" id="RHEA-COMP:17067"/>
        <dbReference type="ChEBI" id="CHEBI:15378"/>
        <dbReference type="ChEBI" id="CHEBI:136412"/>
        <dbReference type="ChEBI" id="CHEBI:157695"/>
        <dbReference type="ChEBI" id="CHEBI:167181"/>
        <dbReference type="EC" id="4.2.99.18"/>
    </reaction>
</comment>
<proteinExistence type="inferred from homology"/>